<dbReference type="NCBIfam" id="TIGR02116">
    <property type="entry name" value="toxin_Txe_YoeB"/>
    <property type="match status" value="1"/>
</dbReference>
<organism evidence="7 8">
    <name type="scientific">Runella salmonicolor</name>
    <dbReference type="NCBI Taxonomy" id="2950278"/>
    <lineage>
        <taxon>Bacteria</taxon>
        <taxon>Pseudomonadati</taxon>
        <taxon>Bacteroidota</taxon>
        <taxon>Cytophagia</taxon>
        <taxon>Cytophagales</taxon>
        <taxon>Spirosomataceae</taxon>
        <taxon>Runella</taxon>
    </lineage>
</organism>
<reference evidence="7 8" key="1">
    <citation type="submission" date="2022-06" db="EMBL/GenBank/DDBJ databases">
        <title>Runella sp. S5 genome sequencing.</title>
        <authorList>
            <person name="Park S."/>
        </authorList>
    </citation>
    <scope>NUCLEOTIDE SEQUENCE [LARGE SCALE GENOMIC DNA]</scope>
    <source>
        <strain evidence="7 8">S5</strain>
    </source>
</reference>
<dbReference type="Proteomes" id="UP001204772">
    <property type="component" value="Unassembled WGS sequence"/>
</dbReference>
<comment type="similarity">
    <text evidence="1">Belongs to the YoeB family.</text>
</comment>
<keyword evidence="8" id="KW-1185">Reference proteome</keyword>
<evidence type="ECO:0000256" key="3">
    <source>
        <dbReference type="ARBA" id="ARBA00022722"/>
    </source>
</evidence>
<evidence type="ECO:0000256" key="5">
    <source>
        <dbReference type="ARBA" id="ARBA00022801"/>
    </source>
</evidence>
<proteinExistence type="inferred from homology"/>
<evidence type="ECO:0000256" key="4">
    <source>
        <dbReference type="ARBA" id="ARBA00022759"/>
    </source>
</evidence>
<keyword evidence="5" id="KW-0378">Hydrolase</keyword>
<keyword evidence="3" id="KW-0540">Nuclease</keyword>
<dbReference type="Gene3D" id="3.30.2310.20">
    <property type="entry name" value="RelE-like"/>
    <property type="match status" value="1"/>
</dbReference>
<dbReference type="InterPro" id="IPR035093">
    <property type="entry name" value="RelE/ParE_toxin_dom_sf"/>
</dbReference>
<dbReference type="PANTHER" id="PTHR38039:SF1">
    <property type="entry name" value="TOXIN YOEB"/>
    <property type="match status" value="1"/>
</dbReference>
<evidence type="ECO:0000256" key="1">
    <source>
        <dbReference type="ARBA" id="ARBA00008172"/>
    </source>
</evidence>
<comment type="caution">
    <text evidence="7">The sequence shown here is derived from an EMBL/GenBank/DDBJ whole genome shotgun (WGS) entry which is preliminary data.</text>
</comment>
<protein>
    <recommendedName>
        <fullName evidence="6">Putative mRNA interferase YoeB</fullName>
    </recommendedName>
</protein>
<keyword evidence="2" id="KW-1277">Toxin-antitoxin system</keyword>
<dbReference type="EMBL" id="JAMZEL010000001">
    <property type="protein sequence ID" value="MCP1380929.1"/>
    <property type="molecule type" value="Genomic_DNA"/>
</dbReference>
<name>A0ABT1FGR2_9BACT</name>
<dbReference type="Pfam" id="PF06769">
    <property type="entry name" value="YoeB_toxin"/>
    <property type="match status" value="1"/>
</dbReference>
<gene>
    <name evidence="7" type="ORF">NCI00_00765</name>
</gene>
<evidence type="ECO:0000313" key="7">
    <source>
        <dbReference type="EMBL" id="MCP1380929.1"/>
    </source>
</evidence>
<evidence type="ECO:0000256" key="2">
    <source>
        <dbReference type="ARBA" id="ARBA00022649"/>
    </source>
</evidence>
<dbReference type="InterPro" id="IPR009614">
    <property type="entry name" value="YoeB_toxin"/>
</dbReference>
<dbReference type="PANTHER" id="PTHR38039">
    <property type="entry name" value="TOXIN YOEB"/>
    <property type="match status" value="1"/>
</dbReference>
<sequence length="85" mass="10226">MRNISFTPTAFSQFNEWRSINKKMQDRIIKLLEEIQRTPFEGTGKPEPLKYSLKGCWSRRIDDEHRLVYEVTNDEIVVISCKYHY</sequence>
<dbReference type="RefSeq" id="WP_253523981.1">
    <property type="nucleotide sequence ID" value="NZ_JAMZEL010000001.1"/>
</dbReference>
<keyword evidence="4" id="KW-0255">Endonuclease</keyword>
<evidence type="ECO:0000256" key="6">
    <source>
        <dbReference type="ARBA" id="ARBA00030388"/>
    </source>
</evidence>
<dbReference type="SUPFAM" id="SSF143011">
    <property type="entry name" value="RelE-like"/>
    <property type="match status" value="1"/>
</dbReference>
<evidence type="ECO:0000313" key="8">
    <source>
        <dbReference type="Proteomes" id="UP001204772"/>
    </source>
</evidence>
<accession>A0ABT1FGR2</accession>